<accession>A0ACD1ACL4</accession>
<proteinExistence type="predicted"/>
<keyword evidence="2" id="KW-1185">Reference proteome</keyword>
<evidence type="ECO:0000313" key="1">
    <source>
        <dbReference type="EMBL" id="QOX63930.1"/>
    </source>
</evidence>
<reference evidence="1" key="1">
    <citation type="submission" date="2019-08" db="EMBL/GenBank/DDBJ databases">
        <title>Genome sequence of Clostridiales bacterium MT110.</title>
        <authorList>
            <person name="Cao J."/>
        </authorList>
    </citation>
    <scope>NUCLEOTIDE SEQUENCE</scope>
    <source>
        <strain evidence="1">MT110</strain>
    </source>
</reference>
<gene>
    <name evidence="1" type="ORF">FRZ06_11605</name>
</gene>
<evidence type="ECO:0000313" key="2">
    <source>
        <dbReference type="Proteomes" id="UP000594014"/>
    </source>
</evidence>
<protein>
    <submittedName>
        <fullName evidence="1">Chemotaxis protein CheD</fullName>
    </submittedName>
</protein>
<organism evidence="1 2">
    <name type="scientific">Anoxybacterium hadale</name>
    <dbReference type="NCBI Taxonomy" id="3408580"/>
    <lineage>
        <taxon>Bacteria</taxon>
        <taxon>Bacillati</taxon>
        <taxon>Bacillota</taxon>
        <taxon>Clostridia</taxon>
        <taxon>Peptostreptococcales</taxon>
        <taxon>Anaerovoracaceae</taxon>
        <taxon>Anoxybacterium</taxon>
    </lineage>
</organism>
<dbReference type="Proteomes" id="UP000594014">
    <property type="component" value="Chromosome"/>
</dbReference>
<name>A0ACD1ACL4_9FIRM</name>
<dbReference type="EMBL" id="CP042469">
    <property type="protein sequence ID" value="QOX63930.1"/>
    <property type="molecule type" value="Genomic_DNA"/>
</dbReference>
<sequence>MSELLVVGISDYKLARCPNVFVTYALGSCVGICLYDRQVKVGGLSHIMLPESSMFSKNEVNRMKFADTAIVDLVRDLTRLGADSRKLVAKIAGGAQMFEVQPGSAIGTIGERNIVSVKNALYSLKIPIIAEDTGLNYGRTVYFDLDTGIMKVQSLSRSIKEF</sequence>